<organism evidence="8 9">
    <name type="scientific">Fusarium zealandicum</name>
    <dbReference type="NCBI Taxonomy" id="1053134"/>
    <lineage>
        <taxon>Eukaryota</taxon>
        <taxon>Fungi</taxon>
        <taxon>Dikarya</taxon>
        <taxon>Ascomycota</taxon>
        <taxon>Pezizomycotina</taxon>
        <taxon>Sordariomycetes</taxon>
        <taxon>Hypocreomycetidae</taxon>
        <taxon>Hypocreales</taxon>
        <taxon>Nectriaceae</taxon>
        <taxon>Fusarium</taxon>
        <taxon>Fusarium staphyleae species complex</taxon>
    </lineage>
</organism>
<dbReference type="InterPro" id="IPR046347">
    <property type="entry name" value="bZIP_sf"/>
</dbReference>
<evidence type="ECO:0000256" key="2">
    <source>
        <dbReference type="ARBA" id="ARBA00023015"/>
    </source>
</evidence>
<evidence type="ECO:0000256" key="5">
    <source>
        <dbReference type="ARBA" id="ARBA00023242"/>
    </source>
</evidence>
<dbReference type="SMART" id="SM00338">
    <property type="entry name" value="BRLZ"/>
    <property type="match status" value="1"/>
</dbReference>
<feature type="domain" description="BZIP" evidence="7">
    <location>
        <begin position="263"/>
        <end position="326"/>
    </location>
</feature>
<sequence>MANYNGRRGPNVSQYLRDLNAINRQETSNNDEPFTMEEDLALFTNTQFFDFETGQNTDYQAHPVKVDLEAAPSTSPSDGMTPAPSVVGDISNFEFIPTVSGCTSGRVWPAGGAKLDLSGWTGDGVYGAISRDFPAPITTSLCTPAPCPSLPKLERLLPQVYGLCYNTNYSSILHRTMAGDFAFSDFTTNNAYPSTPLNAFADGTQNFQSMQPNAPAAFPPIPQQQQQPHYAQQPAPQASAEKRNSESGPGAGRPGNFEEASRNAAEEDKRRRNTAASARFRIKKKQREQALEKSAKDMSDKVSSLESKVQQLEMENKWLKNLLVEKNEGNDEIVSLWKEFAASKTSGKSKSDTRSKSPVKEEIR</sequence>
<protein>
    <recommendedName>
        <fullName evidence="7">BZIP domain-containing protein</fullName>
    </recommendedName>
</protein>
<comment type="caution">
    <text evidence="8">The sequence shown here is derived from an EMBL/GenBank/DDBJ whole genome shotgun (WGS) entry which is preliminary data.</text>
</comment>
<dbReference type="InterPro" id="IPR004827">
    <property type="entry name" value="bZIP"/>
</dbReference>
<keyword evidence="9" id="KW-1185">Reference proteome</keyword>
<dbReference type="PROSITE" id="PS00036">
    <property type="entry name" value="BZIP_BASIC"/>
    <property type="match status" value="1"/>
</dbReference>
<evidence type="ECO:0000259" key="7">
    <source>
        <dbReference type="PROSITE" id="PS50217"/>
    </source>
</evidence>
<dbReference type="AlphaFoldDB" id="A0A8H4UI25"/>
<dbReference type="GO" id="GO:0005634">
    <property type="term" value="C:nucleus"/>
    <property type="evidence" value="ECO:0007669"/>
    <property type="project" value="UniProtKB-SubCell"/>
</dbReference>
<dbReference type="Proteomes" id="UP000635477">
    <property type="component" value="Unassembled WGS sequence"/>
</dbReference>
<keyword evidence="3" id="KW-0238">DNA-binding</keyword>
<dbReference type="FunFam" id="1.20.5.170:FF:000075">
    <property type="entry name" value="BZIP transcription factor (MetR)"/>
    <property type="match status" value="1"/>
</dbReference>
<dbReference type="GO" id="GO:0000977">
    <property type="term" value="F:RNA polymerase II transcription regulatory region sequence-specific DNA binding"/>
    <property type="evidence" value="ECO:0007669"/>
    <property type="project" value="TreeGrafter"/>
</dbReference>
<feature type="compositionally biased region" description="Low complexity" evidence="6">
    <location>
        <begin position="223"/>
        <end position="239"/>
    </location>
</feature>
<evidence type="ECO:0000256" key="4">
    <source>
        <dbReference type="ARBA" id="ARBA00023163"/>
    </source>
</evidence>
<feature type="compositionally biased region" description="Basic and acidic residues" evidence="6">
    <location>
        <begin position="259"/>
        <end position="270"/>
    </location>
</feature>
<dbReference type="EMBL" id="JABEYC010000498">
    <property type="protein sequence ID" value="KAF4976690.1"/>
    <property type="molecule type" value="Genomic_DNA"/>
</dbReference>
<feature type="compositionally biased region" description="Basic and acidic residues" evidence="6">
    <location>
        <begin position="287"/>
        <end position="299"/>
    </location>
</feature>
<evidence type="ECO:0000256" key="3">
    <source>
        <dbReference type="ARBA" id="ARBA00023125"/>
    </source>
</evidence>
<gene>
    <name evidence="8" type="ORF">FZEAL_6670</name>
</gene>
<feature type="compositionally biased region" description="Basic and acidic residues" evidence="6">
    <location>
        <begin position="349"/>
        <end position="364"/>
    </location>
</feature>
<evidence type="ECO:0000256" key="1">
    <source>
        <dbReference type="ARBA" id="ARBA00004123"/>
    </source>
</evidence>
<dbReference type="PROSITE" id="PS50217">
    <property type="entry name" value="BZIP"/>
    <property type="match status" value="1"/>
</dbReference>
<feature type="region of interest" description="Disordered" evidence="6">
    <location>
        <begin position="202"/>
        <end position="299"/>
    </location>
</feature>
<dbReference type="Pfam" id="PF07716">
    <property type="entry name" value="bZIP_2"/>
    <property type="match status" value="1"/>
</dbReference>
<dbReference type="GO" id="GO:0001228">
    <property type="term" value="F:DNA-binding transcription activator activity, RNA polymerase II-specific"/>
    <property type="evidence" value="ECO:0007669"/>
    <property type="project" value="TreeGrafter"/>
</dbReference>
<evidence type="ECO:0000313" key="9">
    <source>
        <dbReference type="Proteomes" id="UP000635477"/>
    </source>
</evidence>
<dbReference type="OrthoDB" id="1939598at2759"/>
<dbReference type="PANTHER" id="PTHR13044:SF14">
    <property type="entry name" value="CRYPTOCEPHAL, ISOFORM A"/>
    <property type="match status" value="1"/>
</dbReference>
<reference evidence="8" key="1">
    <citation type="journal article" date="2020" name="BMC Genomics">
        <title>Correction to: Identification and distribution of gene clusters required for synthesis of sphingolipid metabolism inhibitors in diverse species of the filamentous fungus Fusarium.</title>
        <authorList>
            <person name="Kim H.S."/>
            <person name="Lohmar J.M."/>
            <person name="Busman M."/>
            <person name="Brown D.W."/>
            <person name="Naumann T.A."/>
            <person name="Divon H.H."/>
            <person name="Lysoe E."/>
            <person name="Uhlig S."/>
            <person name="Proctor R.H."/>
        </authorList>
    </citation>
    <scope>NUCLEOTIDE SEQUENCE</scope>
    <source>
        <strain evidence="8">NRRL 22465</strain>
    </source>
</reference>
<dbReference type="PANTHER" id="PTHR13044">
    <property type="entry name" value="ACTIVATING TRANSCRIPTION FACTOR ATF 4/5"/>
    <property type="match status" value="1"/>
</dbReference>
<dbReference type="CDD" id="cd14705">
    <property type="entry name" value="bZIP_Zip1"/>
    <property type="match status" value="1"/>
</dbReference>
<accession>A0A8H4UI25</accession>
<proteinExistence type="predicted"/>
<keyword evidence="2" id="KW-0805">Transcription regulation</keyword>
<comment type="subcellular location">
    <subcellularLocation>
        <location evidence="1">Nucleus</location>
    </subcellularLocation>
</comment>
<keyword evidence="5" id="KW-0539">Nucleus</keyword>
<evidence type="ECO:0000313" key="8">
    <source>
        <dbReference type="EMBL" id="KAF4976690.1"/>
    </source>
</evidence>
<evidence type="ECO:0000256" key="6">
    <source>
        <dbReference type="SAM" id="MobiDB-lite"/>
    </source>
</evidence>
<keyword evidence="4" id="KW-0804">Transcription</keyword>
<name>A0A8H4UI25_9HYPO</name>
<dbReference type="Gene3D" id="1.20.5.170">
    <property type="match status" value="1"/>
</dbReference>
<feature type="region of interest" description="Disordered" evidence="6">
    <location>
        <begin position="340"/>
        <end position="364"/>
    </location>
</feature>
<dbReference type="SUPFAM" id="SSF57959">
    <property type="entry name" value="Leucine zipper domain"/>
    <property type="match status" value="1"/>
</dbReference>
<reference evidence="8" key="2">
    <citation type="submission" date="2020-05" db="EMBL/GenBank/DDBJ databases">
        <authorList>
            <person name="Kim H.-S."/>
            <person name="Proctor R.H."/>
            <person name="Brown D.W."/>
        </authorList>
    </citation>
    <scope>NUCLEOTIDE SEQUENCE</scope>
    <source>
        <strain evidence="8">NRRL 22465</strain>
    </source>
</reference>